<dbReference type="Proteomes" id="UP000075809">
    <property type="component" value="Unassembled WGS sequence"/>
</dbReference>
<feature type="non-terminal residue" evidence="2">
    <location>
        <position position="1"/>
    </location>
</feature>
<feature type="region of interest" description="Disordered" evidence="1">
    <location>
        <begin position="33"/>
        <end position="58"/>
    </location>
</feature>
<accession>A0A151WGQ2</accession>
<sequence length="58" mass="6667">NSLQAIMLRERLKRHGGMAILCHRTSEGLRGRCRKGASAERRHRIRRPSLSVKELTES</sequence>
<reference evidence="2 3" key="1">
    <citation type="submission" date="2015-09" db="EMBL/GenBank/DDBJ databases">
        <title>Trachymyrmex zeteki WGS genome.</title>
        <authorList>
            <person name="Nygaard S."/>
            <person name="Hu H."/>
            <person name="Boomsma J."/>
            <person name="Zhang G."/>
        </authorList>
    </citation>
    <scope>NUCLEOTIDE SEQUENCE [LARGE SCALE GENOMIC DNA]</scope>
    <source>
        <strain evidence="2">Tzet28-1</strain>
        <tissue evidence="2">Whole body</tissue>
    </source>
</reference>
<protein>
    <submittedName>
        <fullName evidence="2">Uncharacterized protein</fullName>
    </submittedName>
</protein>
<feature type="compositionally biased region" description="Basic residues" evidence="1">
    <location>
        <begin position="33"/>
        <end position="47"/>
    </location>
</feature>
<proteinExistence type="predicted"/>
<organism evidence="2 3">
    <name type="scientific">Mycetomoellerius zeteki</name>
    <dbReference type="NCBI Taxonomy" id="64791"/>
    <lineage>
        <taxon>Eukaryota</taxon>
        <taxon>Metazoa</taxon>
        <taxon>Ecdysozoa</taxon>
        <taxon>Arthropoda</taxon>
        <taxon>Hexapoda</taxon>
        <taxon>Insecta</taxon>
        <taxon>Pterygota</taxon>
        <taxon>Neoptera</taxon>
        <taxon>Endopterygota</taxon>
        <taxon>Hymenoptera</taxon>
        <taxon>Apocrita</taxon>
        <taxon>Aculeata</taxon>
        <taxon>Formicoidea</taxon>
        <taxon>Formicidae</taxon>
        <taxon>Myrmicinae</taxon>
        <taxon>Mycetomoellerius</taxon>
    </lineage>
</organism>
<gene>
    <name evidence="2" type="ORF">ALC60_13979</name>
</gene>
<evidence type="ECO:0000313" key="2">
    <source>
        <dbReference type="EMBL" id="KYQ47004.1"/>
    </source>
</evidence>
<dbReference type="EMBL" id="KQ983155">
    <property type="protein sequence ID" value="KYQ47004.1"/>
    <property type="molecule type" value="Genomic_DNA"/>
</dbReference>
<name>A0A151WGQ2_9HYME</name>
<evidence type="ECO:0000256" key="1">
    <source>
        <dbReference type="SAM" id="MobiDB-lite"/>
    </source>
</evidence>
<dbReference type="AlphaFoldDB" id="A0A151WGQ2"/>
<keyword evidence="3" id="KW-1185">Reference proteome</keyword>
<evidence type="ECO:0000313" key="3">
    <source>
        <dbReference type="Proteomes" id="UP000075809"/>
    </source>
</evidence>